<organism evidence="8 9">
    <name type="scientific">Cloeon dipterum</name>
    <dbReference type="NCBI Taxonomy" id="197152"/>
    <lineage>
        <taxon>Eukaryota</taxon>
        <taxon>Metazoa</taxon>
        <taxon>Ecdysozoa</taxon>
        <taxon>Arthropoda</taxon>
        <taxon>Hexapoda</taxon>
        <taxon>Insecta</taxon>
        <taxon>Pterygota</taxon>
        <taxon>Palaeoptera</taxon>
        <taxon>Ephemeroptera</taxon>
        <taxon>Pisciforma</taxon>
        <taxon>Baetidae</taxon>
        <taxon>Cloeon</taxon>
    </lineage>
</organism>
<evidence type="ECO:0000256" key="3">
    <source>
        <dbReference type="ARBA" id="ARBA00022833"/>
    </source>
</evidence>
<comment type="caution">
    <text evidence="8">The sequence shown here is derived from an EMBL/GenBank/DDBJ whole genome shotgun (WGS) entry which is preliminary data.</text>
</comment>
<name>A0A8S1BNT2_9INSE</name>
<proteinExistence type="predicted"/>
<evidence type="ECO:0000256" key="6">
    <source>
        <dbReference type="SAM" id="MobiDB-lite"/>
    </source>
</evidence>
<dbReference type="GO" id="GO:0008270">
    <property type="term" value="F:zinc ion binding"/>
    <property type="evidence" value="ECO:0007669"/>
    <property type="project" value="UniProtKB-KW"/>
</dbReference>
<feature type="region of interest" description="Disordered" evidence="6">
    <location>
        <begin position="203"/>
        <end position="222"/>
    </location>
</feature>
<sequence>MVRNCGIKNCKNNKQNCPDKKFFRIPRIRTNATYEIESLSLKRRLAWIAALGKPPNELTLKKLDNTDICQDHFVSGKPAEIREMTDVDWAPSVNLKIDAPEVKKDLKRKRLSLSSKQQPESVDNDNPMYLHGLDHDFQESCAAEIRRAQETLEIAEKIVTETASGENNENLLDGKRVAMIQRSPALKKKKALIPTETNKEKWDDYFSSNPLKLDMETTSNPE</sequence>
<gene>
    <name evidence="8" type="ORF">CLODIP_2_CD08776</name>
</gene>
<evidence type="ECO:0000256" key="1">
    <source>
        <dbReference type="ARBA" id="ARBA00022723"/>
    </source>
</evidence>
<feature type="domain" description="THAP-type" evidence="7">
    <location>
        <begin position="1"/>
        <end position="94"/>
    </location>
</feature>
<keyword evidence="3" id="KW-0862">Zinc</keyword>
<dbReference type="SUPFAM" id="SSF57716">
    <property type="entry name" value="Glucocorticoid receptor-like (DNA-binding domain)"/>
    <property type="match status" value="1"/>
</dbReference>
<dbReference type="EMBL" id="CADEPI010000003">
    <property type="protein sequence ID" value="CAB3360544.1"/>
    <property type="molecule type" value="Genomic_DNA"/>
</dbReference>
<evidence type="ECO:0000256" key="2">
    <source>
        <dbReference type="ARBA" id="ARBA00022771"/>
    </source>
</evidence>
<dbReference type="AlphaFoldDB" id="A0A8S1BNT2"/>
<evidence type="ECO:0000256" key="4">
    <source>
        <dbReference type="ARBA" id="ARBA00023125"/>
    </source>
</evidence>
<evidence type="ECO:0000313" key="9">
    <source>
        <dbReference type="Proteomes" id="UP000494165"/>
    </source>
</evidence>
<dbReference type="OrthoDB" id="6160832at2759"/>
<keyword evidence="4 5" id="KW-0238">DNA-binding</keyword>
<evidence type="ECO:0000313" key="8">
    <source>
        <dbReference type="EMBL" id="CAB3360544.1"/>
    </source>
</evidence>
<dbReference type="PROSITE" id="PS50950">
    <property type="entry name" value="ZF_THAP"/>
    <property type="match status" value="1"/>
</dbReference>
<keyword evidence="2 5" id="KW-0863">Zinc-finger</keyword>
<feature type="compositionally biased region" description="Polar residues" evidence="6">
    <location>
        <begin position="206"/>
        <end position="222"/>
    </location>
</feature>
<keyword evidence="1" id="KW-0479">Metal-binding</keyword>
<accession>A0A8S1BNT2</accession>
<dbReference type="InterPro" id="IPR006612">
    <property type="entry name" value="THAP_Znf"/>
</dbReference>
<keyword evidence="9" id="KW-1185">Reference proteome</keyword>
<evidence type="ECO:0000259" key="7">
    <source>
        <dbReference type="PROSITE" id="PS50950"/>
    </source>
</evidence>
<reference evidence="8 9" key="1">
    <citation type="submission" date="2020-04" db="EMBL/GenBank/DDBJ databases">
        <authorList>
            <person name="Alioto T."/>
            <person name="Alioto T."/>
            <person name="Gomez Garrido J."/>
        </authorList>
    </citation>
    <scope>NUCLEOTIDE SEQUENCE [LARGE SCALE GENOMIC DNA]</scope>
</reference>
<protein>
    <recommendedName>
        <fullName evidence="7">THAP-type domain-containing protein</fullName>
    </recommendedName>
</protein>
<dbReference type="Pfam" id="PF05485">
    <property type="entry name" value="THAP"/>
    <property type="match status" value="1"/>
</dbReference>
<dbReference type="Proteomes" id="UP000494165">
    <property type="component" value="Unassembled WGS sequence"/>
</dbReference>
<evidence type="ECO:0000256" key="5">
    <source>
        <dbReference type="PROSITE-ProRule" id="PRU00309"/>
    </source>
</evidence>
<dbReference type="GO" id="GO:0003677">
    <property type="term" value="F:DNA binding"/>
    <property type="evidence" value="ECO:0007669"/>
    <property type="project" value="UniProtKB-UniRule"/>
</dbReference>